<dbReference type="InterPro" id="IPR039110">
    <property type="entry name" value="KNL2-like"/>
</dbReference>
<feature type="region of interest" description="Disordered" evidence="1">
    <location>
        <begin position="224"/>
        <end position="255"/>
    </location>
</feature>
<dbReference type="Proteomes" id="UP000694620">
    <property type="component" value="Chromosome 16"/>
</dbReference>
<evidence type="ECO:0000313" key="4">
    <source>
        <dbReference type="Proteomes" id="UP000694620"/>
    </source>
</evidence>
<reference evidence="3" key="2">
    <citation type="submission" date="2025-08" db="UniProtKB">
        <authorList>
            <consortium name="Ensembl"/>
        </authorList>
    </citation>
    <scope>IDENTIFICATION</scope>
</reference>
<dbReference type="Ensembl" id="ENSECRT00000027378.1">
    <property type="protein sequence ID" value="ENSECRP00000026816.1"/>
    <property type="gene ID" value="ENSECRG00000018123.1"/>
</dbReference>
<dbReference type="GO" id="GO:0000775">
    <property type="term" value="C:chromosome, centromeric region"/>
    <property type="evidence" value="ECO:0007669"/>
    <property type="project" value="TreeGrafter"/>
</dbReference>
<feature type="region of interest" description="Disordered" evidence="1">
    <location>
        <begin position="467"/>
        <end position="486"/>
    </location>
</feature>
<dbReference type="PANTHER" id="PTHR16124">
    <property type="entry name" value="MIS18-BINDING PROTEIN 1"/>
    <property type="match status" value="1"/>
</dbReference>
<gene>
    <name evidence="3" type="primary">mis18bp1</name>
</gene>
<keyword evidence="4" id="KW-1185">Reference proteome</keyword>
<evidence type="ECO:0000259" key="2">
    <source>
        <dbReference type="Pfam" id="PF09133"/>
    </source>
</evidence>
<feature type="region of interest" description="Disordered" evidence="1">
    <location>
        <begin position="737"/>
        <end position="761"/>
    </location>
</feature>
<evidence type="ECO:0000256" key="1">
    <source>
        <dbReference type="SAM" id="MobiDB-lite"/>
    </source>
</evidence>
<dbReference type="InterPro" id="IPR015216">
    <property type="entry name" value="SANTA"/>
</dbReference>
<protein>
    <recommendedName>
        <fullName evidence="2">SANTA domain-containing protein</fullName>
    </recommendedName>
</protein>
<feature type="region of interest" description="Disordered" evidence="1">
    <location>
        <begin position="1037"/>
        <end position="1063"/>
    </location>
</feature>
<feature type="region of interest" description="Disordered" evidence="1">
    <location>
        <begin position="441"/>
        <end position="461"/>
    </location>
</feature>
<accession>A0A8C4T7S5</accession>
<dbReference type="PANTHER" id="PTHR16124:SF3">
    <property type="entry name" value="MIS18-BINDING PROTEIN 1"/>
    <property type="match status" value="1"/>
</dbReference>
<evidence type="ECO:0000313" key="3">
    <source>
        <dbReference type="Ensembl" id="ENSECRP00000026816.1"/>
    </source>
</evidence>
<feature type="compositionally biased region" description="Polar residues" evidence="1">
    <location>
        <begin position="972"/>
        <end position="982"/>
    </location>
</feature>
<reference evidence="3" key="3">
    <citation type="submission" date="2025-09" db="UniProtKB">
        <authorList>
            <consortium name="Ensembl"/>
        </authorList>
    </citation>
    <scope>IDENTIFICATION</scope>
</reference>
<feature type="compositionally biased region" description="Polar residues" evidence="1">
    <location>
        <begin position="446"/>
        <end position="460"/>
    </location>
</feature>
<sequence>MKYFVTMTYLNIFFLIFFCFSGKPWKCFCCILRITLYSFHLVNRMLSKSEYKMFMSPTKNPIHRREALLPMGVPFDDIITCATPVKELLKKAGVDRSDSEKNDGPVLEDKAVQKNVLERPLKEVMQSTLIHENFNIGSVPRVYFPDISSVVNSSQSSLDISNNFKGCALETRMKKPCAPRNDNADSKHLEQFFNKIKFSTECYGANTKKETKKQFDLLLESSKKRKRQNAPYTEKNPVLHKSPAKRGQYPGGKSEFADIRSSQANEEQKTFLFSSSNFSSKNADLLCEVTSVQAGVTEDCVFPVQRESKVILYGVNGEKELPTKGSPCTEALATKNIQALPGSIHIEKTKMDEVPAVSTGRRVISDIFTDQQNSHSSDMIVDERQEVSSMQFREQELPNFLRSERNKQSPCKVVFPAEHREHDISEDDQDISILLVSFDGDESTDNEASNHTAKTDSNPMDISLEFHNSERRSQRRPLSFTNNSPAKATYNGVLETPDVQDFATSPKIYIPRSKNHKKQSEKKVPEIKVNDVTDAKTEPTGIHLYEWEIKPINQTGICVEGIRRDMNEEALLWHSNLICKRIARNVVMTITGSVYVLVGKMNPSSRKSKEFPSSFLKKFAFGFPQNWKVHCKNYIKELNRSKSKASKGSKAITKVECKHNSETESLFQKSVQSPNATFSLETMKITRSGRRIKPPLEYWRGQRMIIDRDFNVRLDNGHVNYLNKEETQDVMPNHRSKLSTSKVHTKRQPYSGNGNTTPNLKGYRGNLLNFRKQNGLKNKSNEKNLEVSLTSLRSVKQLKEHCSKYHVKFNQNQLPKSGLTYSLSESQSEVLHPDDKCDCSSEDGRISFQRKVKVAHKTRGSSQTRLFGLSSNNYSNITAGTVVSQFVEDEACSKMKNILQEINTHVSDSDSDKSVPLFSNVRSRQPEKNQFPECLLTTQEEHDCCVTSKVRSSFCKSIGKPMHSEKQPISKRVNQQKSTSKIEQPAKKYSLRSSFVSSTVNTVDDVFDISTNQKNTTANYKLFQTKKRNPDIVVGQQHSEDLGNYDSKQDSTEDSLNSFKSPTGSVNHFKNGTDCFLETEGTPTSVPCKKTIGTSRKKLVPSQSVHVNKYAVRKW</sequence>
<reference evidence="3" key="1">
    <citation type="submission" date="2021-06" db="EMBL/GenBank/DDBJ databases">
        <authorList>
            <consortium name="Wellcome Sanger Institute Data Sharing"/>
        </authorList>
    </citation>
    <scope>NUCLEOTIDE SEQUENCE [LARGE SCALE GENOMIC DNA]</scope>
</reference>
<feature type="compositionally biased region" description="Polar residues" evidence="1">
    <location>
        <begin position="738"/>
        <end position="759"/>
    </location>
</feature>
<name>A0A8C4T7S5_ERPCA</name>
<proteinExistence type="predicted"/>
<dbReference type="AlphaFoldDB" id="A0A8C4T7S5"/>
<feature type="region of interest" description="Disordered" evidence="1">
    <location>
        <begin position="961"/>
        <end position="985"/>
    </location>
</feature>
<feature type="domain" description="SANTA" evidence="2">
    <location>
        <begin position="542"/>
        <end position="628"/>
    </location>
</feature>
<dbReference type="GeneTree" id="ENSGT00390000007395"/>
<organism evidence="3 4">
    <name type="scientific">Erpetoichthys calabaricus</name>
    <name type="common">Rope fish</name>
    <name type="synonym">Calamoichthys calabaricus</name>
    <dbReference type="NCBI Taxonomy" id="27687"/>
    <lineage>
        <taxon>Eukaryota</taxon>
        <taxon>Metazoa</taxon>
        <taxon>Chordata</taxon>
        <taxon>Craniata</taxon>
        <taxon>Vertebrata</taxon>
        <taxon>Euteleostomi</taxon>
        <taxon>Actinopterygii</taxon>
        <taxon>Polypteriformes</taxon>
        <taxon>Polypteridae</taxon>
        <taxon>Erpetoichthys</taxon>
    </lineage>
</organism>
<dbReference type="Pfam" id="PF09133">
    <property type="entry name" value="SANTA"/>
    <property type="match status" value="1"/>
</dbReference>
<feature type="compositionally biased region" description="Polar residues" evidence="1">
    <location>
        <begin position="1054"/>
        <end position="1063"/>
    </location>
</feature>